<dbReference type="Ensembl" id="ENSSPAT00000030910.1">
    <property type="protein sequence ID" value="ENSSPAP00000030416.1"/>
    <property type="gene ID" value="ENSSPAG00000022837.1"/>
</dbReference>
<dbReference type="GO" id="GO:0050700">
    <property type="term" value="F:CARD domain binding"/>
    <property type="evidence" value="ECO:0007669"/>
    <property type="project" value="TreeGrafter"/>
</dbReference>
<dbReference type="FunFam" id="1.10.533.10:FF:000003">
    <property type="entry name" value="Caspase recruitment domain family, member 11"/>
    <property type="match status" value="1"/>
</dbReference>
<feature type="domain" description="CARD" evidence="3">
    <location>
        <begin position="14"/>
        <end position="98"/>
    </location>
</feature>
<evidence type="ECO:0000256" key="2">
    <source>
        <dbReference type="ARBA" id="ARBA00023054"/>
    </source>
</evidence>
<organism evidence="4">
    <name type="scientific">Stegastes partitus</name>
    <name type="common">bicolor damselfish</name>
    <dbReference type="NCBI Taxonomy" id="144197"/>
    <lineage>
        <taxon>Eukaryota</taxon>
        <taxon>Metazoa</taxon>
        <taxon>Chordata</taxon>
        <taxon>Craniata</taxon>
        <taxon>Vertebrata</taxon>
        <taxon>Euteleostomi</taxon>
        <taxon>Actinopterygii</taxon>
        <taxon>Neopterygii</taxon>
        <taxon>Teleostei</taxon>
        <taxon>Neoteleostei</taxon>
        <taxon>Acanthomorphata</taxon>
        <taxon>Ovalentaria</taxon>
        <taxon>Pomacentridae</taxon>
        <taxon>Stegastes</taxon>
    </lineage>
</organism>
<dbReference type="PANTHER" id="PTHR14559">
    <property type="entry name" value="CASPASE RECRUITMENT DOMAIN FAMILY"/>
    <property type="match status" value="1"/>
</dbReference>
<dbReference type="GeneTree" id="ENSGT00940000160570"/>
<dbReference type="AlphaFoldDB" id="A0A3B5BBV7"/>
<dbReference type="Gene3D" id="1.10.533.10">
    <property type="entry name" value="Death Domain, Fas"/>
    <property type="match status" value="1"/>
</dbReference>
<dbReference type="InterPro" id="IPR011029">
    <property type="entry name" value="DEATH-like_dom_sf"/>
</dbReference>
<dbReference type="GO" id="GO:0042981">
    <property type="term" value="P:regulation of apoptotic process"/>
    <property type="evidence" value="ECO:0007669"/>
    <property type="project" value="InterPro"/>
</dbReference>
<evidence type="ECO:0000256" key="1">
    <source>
        <dbReference type="ARBA" id="ARBA00022553"/>
    </source>
</evidence>
<dbReference type="InterPro" id="IPR001315">
    <property type="entry name" value="CARD"/>
</dbReference>
<dbReference type="PROSITE" id="PS50209">
    <property type="entry name" value="CARD"/>
    <property type="match status" value="1"/>
</dbReference>
<name>A0A3B5BBV7_9TELE</name>
<dbReference type="GO" id="GO:0043123">
    <property type="term" value="P:positive regulation of canonical NF-kappaB signal transduction"/>
    <property type="evidence" value="ECO:0007669"/>
    <property type="project" value="TreeGrafter"/>
</dbReference>
<reference evidence="4" key="1">
    <citation type="submission" date="2023-09" db="UniProtKB">
        <authorList>
            <consortium name="Ensembl"/>
        </authorList>
    </citation>
    <scope>IDENTIFICATION</scope>
</reference>
<dbReference type="STRING" id="144197.ENSSPAP00000030416"/>
<dbReference type="Pfam" id="PF00619">
    <property type="entry name" value="CARD"/>
    <property type="match status" value="1"/>
</dbReference>
<protein>
    <submittedName>
        <fullName evidence="4">Caspase recruitment domain family member 9</fullName>
    </submittedName>
</protein>
<dbReference type="SUPFAM" id="SSF47986">
    <property type="entry name" value="DEATH domain"/>
    <property type="match status" value="1"/>
</dbReference>
<keyword evidence="1" id="KW-0597">Phosphoprotein</keyword>
<evidence type="ECO:0000313" key="4">
    <source>
        <dbReference type="Ensembl" id="ENSSPAP00000030416.1"/>
    </source>
</evidence>
<dbReference type="PANTHER" id="PTHR14559:SF3">
    <property type="entry name" value="CASPASE RECRUITMENT DOMAIN-CONTAINING PROTEIN 9"/>
    <property type="match status" value="1"/>
</dbReference>
<proteinExistence type="predicted"/>
<sequence>MDGVGEDDLCWLQLDDFRMLLIKTIDPSRITPYLRQCQVISAEDEEQLFNDPMHLSDLFPVGALLDILQRTGLKGYTAFLESLELDYPDLYRRITGKEPNKTFSILIDTAGESGLTQFLMSELSRLQRALQGERRRRQQACSVAKEQVCTATRLLRNMKSQSCQSDCLSVFRRRGLASSS</sequence>
<accession>A0A3B5BBV7</accession>
<evidence type="ECO:0000259" key="3">
    <source>
        <dbReference type="PROSITE" id="PS50209"/>
    </source>
</evidence>
<keyword evidence="2" id="KW-0175">Coiled coil</keyword>
<dbReference type="GO" id="GO:0005737">
    <property type="term" value="C:cytoplasm"/>
    <property type="evidence" value="ECO:0007669"/>
    <property type="project" value="TreeGrafter"/>
</dbReference>